<accession>A0A433QTC7</accession>
<evidence type="ECO:0000313" key="1">
    <source>
        <dbReference type="EMBL" id="RUS33042.1"/>
    </source>
</evidence>
<name>A0A433QTC7_9FUNG</name>
<sequence>MGGKALKNTPLRRITAAEYAALSTRVLSIVGKYYRRAEIPSALHGKPDFGDLDVVVAGPTGQTFPNPTALPNTFGKLPPATHFLALEFRSKEVVHNGPVTSFELDEFQIDIVQATLENIDFAVAWMAWGDVGNIVGVVANRMGLMFGFDGLGMRVLSNRHVTRIGQVTLTQKFPEALKFLGYDYERWRKGFVGQEDAFEFLVSGAHFEPEMFLRENLSRNSKERSHKRPMFENFLKYVGGRFSMESEVAERSSKLESGDGNESAQDRLENLTPLQTTHRLRALEFFGKRAAYDLIIERDVVQANIKQRFLPAVENIRKVKALEQRPLGQFIASYKASKASVQIDEEELPRASGIASEVINSLGNWEKWVLSRTDERSIVRDMEEYYESMK</sequence>
<protein>
    <submittedName>
        <fullName evidence="1">Uncharacterized protein</fullName>
    </submittedName>
</protein>
<comment type="caution">
    <text evidence="1">The sequence shown here is derived from an EMBL/GenBank/DDBJ whole genome shotgun (WGS) entry which is preliminary data.</text>
</comment>
<dbReference type="EMBL" id="RBNJ01001553">
    <property type="protein sequence ID" value="RUS33042.1"/>
    <property type="molecule type" value="Genomic_DNA"/>
</dbReference>
<gene>
    <name evidence="1" type="ORF">BC938DRAFT_473351</name>
</gene>
<proteinExistence type="predicted"/>
<keyword evidence="2" id="KW-1185">Reference proteome</keyword>
<dbReference type="AlphaFoldDB" id="A0A433QTC7"/>
<organism evidence="1 2">
    <name type="scientific">Jimgerdemannia flammicorona</name>
    <dbReference type="NCBI Taxonomy" id="994334"/>
    <lineage>
        <taxon>Eukaryota</taxon>
        <taxon>Fungi</taxon>
        <taxon>Fungi incertae sedis</taxon>
        <taxon>Mucoromycota</taxon>
        <taxon>Mucoromycotina</taxon>
        <taxon>Endogonomycetes</taxon>
        <taxon>Endogonales</taxon>
        <taxon>Endogonaceae</taxon>
        <taxon>Jimgerdemannia</taxon>
    </lineage>
</organism>
<dbReference type="Proteomes" id="UP000274822">
    <property type="component" value="Unassembled WGS sequence"/>
</dbReference>
<reference evidence="1 2" key="1">
    <citation type="journal article" date="2018" name="New Phytol.">
        <title>Phylogenomics of Endogonaceae and evolution of mycorrhizas within Mucoromycota.</title>
        <authorList>
            <person name="Chang Y."/>
            <person name="Desiro A."/>
            <person name="Na H."/>
            <person name="Sandor L."/>
            <person name="Lipzen A."/>
            <person name="Clum A."/>
            <person name="Barry K."/>
            <person name="Grigoriev I.V."/>
            <person name="Martin F.M."/>
            <person name="Stajich J.E."/>
            <person name="Smith M.E."/>
            <person name="Bonito G."/>
            <person name="Spatafora J.W."/>
        </authorList>
    </citation>
    <scope>NUCLEOTIDE SEQUENCE [LARGE SCALE GENOMIC DNA]</scope>
    <source>
        <strain evidence="1 2">AD002</strain>
    </source>
</reference>
<evidence type="ECO:0000313" key="2">
    <source>
        <dbReference type="Proteomes" id="UP000274822"/>
    </source>
</evidence>